<evidence type="ECO:0000256" key="10">
    <source>
        <dbReference type="ARBA" id="ARBA00022840"/>
    </source>
</evidence>
<dbReference type="InterPro" id="IPR036890">
    <property type="entry name" value="HATPase_C_sf"/>
</dbReference>
<dbReference type="SUPFAM" id="SSF55874">
    <property type="entry name" value="ATPase domain of HSP90 chaperone/DNA topoisomerase II/histidine kinase"/>
    <property type="match status" value="1"/>
</dbReference>
<evidence type="ECO:0000256" key="6">
    <source>
        <dbReference type="ARBA" id="ARBA00022679"/>
    </source>
</evidence>
<feature type="domain" description="Histidine kinase" evidence="15">
    <location>
        <begin position="254"/>
        <end position="470"/>
    </location>
</feature>
<sequence length="475" mass="54654">MKIKYLYQLLASHISILILAFLITGGLFSHFAKDFAYQSKVDELTSYGYRIMGEMEMRPKGTPPIMKPFEEILRSRQISFFLFNEKKEVLMTPADLRPKKLLLSDEEWKELQDGKAVVVKTDLNRFNEEVSIVALPNIVNNEFQGGILLTAPISGTEEMISQMNRFMLYTAAGVILIAFLLSWLTSKFHVSRIQKLRDATRKVAAGDYNIHIENRNMDEIGHLGTDFNIMAGKLKSSSEEIDRLEKRRRQFITDVSHELKTPLTTISGLVEGMNSQTIPEDQQEKCLKLITEETKRLIRLVNENLDYEKIRSNQITLQKLHYPLIEVFEIIKEQLAIQAEEKNNELILDVEDHVMVNADYDRLIQILVNITKNSIQFTSNGTVWLRGREDYKETVIEVEDTGVGIDQKDIENIWDRFYKADLSRTNTPYGEYGLGLSIVRQLVALHNGTVEIESEKNKGTKFVIRLPLTARDDDE</sequence>
<dbReference type="CDD" id="cd00082">
    <property type="entry name" value="HisKA"/>
    <property type="match status" value="1"/>
</dbReference>
<keyword evidence="9 17" id="KW-0418">Kinase</keyword>
<gene>
    <name evidence="17" type="ORF">BW143_11845</name>
</gene>
<dbReference type="RefSeq" id="WP_076761177.1">
    <property type="nucleotide sequence ID" value="NZ_CP133085.1"/>
</dbReference>
<evidence type="ECO:0000256" key="1">
    <source>
        <dbReference type="ARBA" id="ARBA00000085"/>
    </source>
</evidence>
<dbReference type="AlphaFoldDB" id="A0A1R1RXP3"/>
<keyword evidence="18" id="KW-1185">Reference proteome</keyword>
<dbReference type="GO" id="GO:0005524">
    <property type="term" value="F:ATP binding"/>
    <property type="evidence" value="ECO:0007669"/>
    <property type="project" value="UniProtKB-KW"/>
</dbReference>
<evidence type="ECO:0000313" key="17">
    <source>
        <dbReference type="EMBL" id="OMI04920.1"/>
    </source>
</evidence>
<protein>
    <recommendedName>
        <fullName evidence="3">histidine kinase</fullName>
        <ecNumber evidence="3">2.7.13.3</ecNumber>
    </recommendedName>
</protein>
<evidence type="ECO:0000256" key="13">
    <source>
        <dbReference type="ARBA" id="ARBA00023136"/>
    </source>
</evidence>
<name>A0A1R1RXP3_9BACI</name>
<dbReference type="InterPro" id="IPR005467">
    <property type="entry name" value="His_kinase_dom"/>
</dbReference>
<dbReference type="PRINTS" id="PR00344">
    <property type="entry name" value="BCTRLSENSOR"/>
</dbReference>
<dbReference type="FunFam" id="1.10.287.130:FF:000001">
    <property type="entry name" value="Two-component sensor histidine kinase"/>
    <property type="match status" value="1"/>
</dbReference>
<keyword evidence="6" id="KW-0808">Transferase</keyword>
<keyword evidence="13 14" id="KW-0472">Membrane</keyword>
<dbReference type="InterPro" id="IPR003660">
    <property type="entry name" value="HAMP_dom"/>
</dbReference>
<dbReference type="InterPro" id="IPR003661">
    <property type="entry name" value="HisK_dim/P_dom"/>
</dbReference>
<dbReference type="SUPFAM" id="SSF158472">
    <property type="entry name" value="HAMP domain-like"/>
    <property type="match status" value="1"/>
</dbReference>
<evidence type="ECO:0000256" key="8">
    <source>
        <dbReference type="ARBA" id="ARBA00022741"/>
    </source>
</evidence>
<accession>A0A1R1RXP3</accession>
<dbReference type="SMART" id="SM00388">
    <property type="entry name" value="HisKA"/>
    <property type="match status" value="1"/>
</dbReference>
<dbReference type="InterPro" id="IPR003594">
    <property type="entry name" value="HATPase_dom"/>
</dbReference>
<dbReference type="EMBL" id="MTJL01000023">
    <property type="protein sequence ID" value="OMI04920.1"/>
    <property type="molecule type" value="Genomic_DNA"/>
</dbReference>
<dbReference type="GO" id="GO:0004721">
    <property type="term" value="F:phosphoprotein phosphatase activity"/>
    <property type="evidence" value="ECO:0007669"/>
    <property type="project" value="TreeGrafter"/>
</dbReference>
<feature type="transmembrane region" description="Helical" evidence="14">
    <location>
        <begin position="6"/>
        <end position="28"/>
    </location>
</feature>
<keyword evidence="4" id="KW-1003">Cell membrane</keyword>
<dbReference type="Pfam" id="PF00672">
    <property type="entry name" value="HAMP"/>
    <property type="match status" value="1"/>
</dbReference>
<evidence type="ECO:0000256" key="2">
    <source>
        <dbReference type="ARBA" id="ARBA00004651"/>
    </source>
</evidence>
<dbReference type="GO" id="GO:0000155">
    <property type="term" value="F:phosphorelay sensor kinase activity"/>
    <property type="evidence" value="ECO:0007669"/>
    <property type="project" value="InterPro"/>
</dbReference>
<dbReference type="PANTHER" id="PTHR45453:SF1">
    <property type="entry name" value="PHOSPHATE REGULON SENSOR PROTEIN PHOR"/>
    <property type="match status" value="1"/>
</dbReference>
<reference evidence="17 18" key="1">
    <citation type="submission" date="2017-01" db="EMBL/GenBank/DDBJ databases">
        <title>Bacillus phylogenomics.</title>
        <authorList>
            <person name="Dunlap C."/>
        </authorList>
    </citation>
    <scope>NUCLEOTIDE SEQUENCE [LARGE SCALE GENOMIC DNA]</scope>
    <source>
        <strain evidence="17 18">NRRL B-41282</strain>
    </source>
</reference>
<dbReference type="Pfam" id="PF02518">
    <property type="entry name" value="HATPase_c"/>
    <property type="match status" value="1"/>
</dbReference>
<dbReference type="Pfam" id="PF00512">
    <property type="entry name" value="HisKA"/>
    <property type="match status" value="1"/>
</dbReference>
<dbReference type="GO" id="GO:0016036">
    <property type="term" value="P:cellular response to phosphate starvation"/>
    <property type="evidence" value="ECO:0007669"/>
    <property type="project" value="TreeGrafter"/>
</dbReference>
<dbReference type="SMART" id="SM00387">
    <property type="entry name" value="HATPase_c"/>
    <property type="match status" value="1"/>
</dbReference>
<dbReference type="FunFam" id="3.30.565.10:FF:000006">
    <property type="entry name" value="Sensor histidine kinase WalK"/>
    <property type="match status" value="1"/>
</dbReference>
<dbReference type="EC" id="2.7.13.3" evidence="3"/>
<keyword evidence="8" id="KW-0547">Nucleotide-binding</keyword>
<dbReference type="SMART" id="SM00304">
    <property type="entry name" value="HAMP"/>
    <property type="match status" value="1"/>
</dbReference>
<evidence type="ECO:0000256" key="3">
    <source>
        <dbReference type="ARBA" id="ARBA00012438"/>
    </source>
</evidence>
<evidence type="ECO:0000256" key="12">
    <source>
        <dbReference type="ARBA" id="ARBA00023012"/>
    </source>
</evidence>
<evidence type="ECO:0000259" key="16">
    <source>
        <dbReference type="PROSITE" id="PS50885"/>
    </source>
</evidence>
<keyword evidence="7 14" id="KW-0812">Transmembrane</keyword>
<evidence type="ECO:0000256" key="4">
    <source>
        <dbReference type="ARBA" id="ARBA00022475"/>
    </source>
</evidence>
<keyword evidence="11 14" id="KW-1133">Transmembrane helix</keyword>
<keyword evidence="5" id="KW-0597">Phosphoprotein</keyword>
<dbReference type="SUPFAM" id="SSF47384">
    <property type="entry name" value="Homodimeric domain of signal transducing histidine kinase"/>
    <property type="match status" value="1"/>
</dbReference>
<evidence type="ECO:0000256" key="9">
    <source>
        <dbReference type="ARBA" id="ARBA00022777"/>
    </source>
</evidence>
<evidence type="ECO:0000256" key="5">
    <source>
        <dbReference type="ARBA" id="ARBA00022553"/>
    </source>
</evidence>
<feature type="domain" description="HAMP" evidence="16">
    <location>
        <begin position="187"/>
        <end position="239"/>
    </location>
</feature>
<evidence type="ECO:0000256" key="14">
    <source>
        <dbReference type="SAM" id="Phobius"/>
    </source>
</evidence>
<keyword evidence="12" id="KW-0902">Two-component regulatory system</keyword>
<dbReference type="GO" id="GO:0005886">
    <property type="term" value="C:plasma membrane"/>
    <property type="evidence" value="ECO:0007669"/>
    <property type="project" value="UniProtKB-SubCell"/>
</dbReference>
<dbReference type="Gene3D" id="1.10.287.130">
    <property type="match status" value="1"/>
</dbReference>
<feature type="transmembrane region" description="Helical" evidence="14">
    <location>
        <begin position="166"/>
        <end position="184"/>
    </location>
</feature>
<evidence type="ECO:0000256" key="11">
    <source>
        <dbReference type="ARBA" id="ARBA00022989"/>
    </source>
</evidence>
<dbReference type="OrthoDB" id="9813151at2"/>
<dbReference type="InterPro" id="IPR036097">
    <property type="entry name" value="HisK_dim/P_sf"/>
</dbReference>
<keyword evidence="10" id="KW-0067">ATP-binding</keyword>
<comment type="subcellular location">
    <subcellularLocation>
        <location evidence="2">Cell membrane</location>
        <topology evidence="2">Multi-pass membrane protein</topology>
    </subcellularLocation>
</comment>
<organism evidence="17 18">
    <name type="scientific">Bacillus swezeyi</name>
    <dbReference type="NCBI Taxonomy" id="1925020"/>
    <lineage>
        <taxon>Bacteria</taxon>
        <taxon>Bacillati</taxon>
        <taxon>Bacillota</taxon>
        <taxon>Bacilli</taxon>
        <taxon>Bacillales</taxon>
        <taxon>Bacillaceae</taxon>
        <taxon>Bacillus</taxon>
    </lineage>
</organism>
<dbReference type="InterPro" id="IPR004358">
    <property type="entry name" value="Sig_transdc_His_kin-like_C"/>
</dbReference>
<dbReference type="CDD" id="cd06225">
    <property type="entry name" value="HAMP"/>
    <property type="match status" value="1"/>
</dbReference>
<accession>A0A1R1QJN5</accession>
<dbReference type="PROSITE" id="PS50885">
    <property type="entry name" value="HAMP"/>
    <property type="match status" value="1"/>
</dbReference>
<dbReference type="PROSITE" id="PS50109">
    <property type="entry name" value="HIS_KIN"/>
    <property type="match status" value="1"/>
</dbReference>
<dbReference type="PANTHER" id="PTHR45453">
    <property type="entry name" value="PHOSPHATE REGULON SENSOR PROTEIN PHOR"/>
    <property type="match status" value="1"/>
</dbReference>
<dbReference type="GeneID" id="92788265"/>
<proteinExistence type="predicted"/>
<evidence type="ECO:0000313" key="18">
    <source>
        <dbReference type="Proteomes" id="UP000187367"/>
    </source>
</evidence>
<evidence type="ECO:0000259" key="15">
    <source>
        <dbReference type="PROSITE" id="PS50109"/>
    </source>
</evidence>
<dbReference type="Gene3D" id="6.10.340.10">
    <property type="match status" value="1"/>
</dbReference>
<dbReference type="Proteomes" id="UP000187367">
    <property type="component" value="Unassembled WGS sequence"/>
</dbReference>
<comment type="catalytic activity">
    <reaction evidence="1">
        <text>ATP + protein L-histidine = ADP + protein N-phospho-L-histidine.</text>
        <dbReference type="EC" id="2.7.13.3"/>
    </reaction>
</comment>
<evidence type="ECO:0000256" key="7">
    <source>
        <dbReference type="ARBA" id="ARBA00022692"/>
    </source>
</evidence>
<comment type="caution">
    <text evidence="17">The sequence shown here is derived from an EMBL/GenBank/DDBJ whole genome shotgun (WGS) entry which is preliminary data.</text>
</comment>
<dbReference type="InterPro" id="IPR050351">
    <property type="entry name" value="BphY/WalK/GraS-like"/>
</dbReference>
<dbReference type="Gene3D" id="3.30.565.10">
    <property type="entry name" value="Histidine kinase-like ATPase, C-terminal domain"/>
    <property type="match status" value="1"/>
</dbReference>